<dbReference type="AlphaFoldDB" id="X1TNH0"/>
<protein>
    <submittedName>
        <fullName evidence="1">Uncharacterized protein</fullName>
    </submittedName>
</protein>
<proteinExistence type="predicted"/>
<name>X1TNH0_9ZZZZ</name>
<comment type="caution">
    <text evidence="1">The sequence shown here is derived from an EMBL/GenBank/DDBJ whole genome shotgun (WGS) entry which is preliminary data.</text>
</comment>
<accession>X1TNH0</accession>
<evidence type="ECO:0000313" key="1">
    <source>
        <dbReference type="EMBL" id="GAJ06809.1"/>
    </source>
</evidence>
<organism evidence="1">
    <name type="scientific">marine sediment metagenome</name>
    <dbReference type="NCBI Taxonomy" id="412755"/>
    <lineage>
        <taxon>unclassified sequences</taxon>
        <taxon>metagenomes</taxon>
        <taxon>ecological metagenomes</taxon>
    </lineage>
</organism>
<gene>
    <name evidence="1" type="ORF">S12H4_54025</name>
</gene>
<dbReference type="EMBL" id="BARW01034474">
    <property type="protein sequence ID" value="GAJ06809.1"/>
    <property type="molecule type" value="Genomic_DNA"/>
</dbReference>
<sequence length="42" mass="4694">MNSGKFQLPTKIIALLKFRLSLTGEANNNIGGDSYLRHYTPN</sequence>
<reference evidence="1" key="1">
    <citation type="journal article" date="2014" name="Front. Microbiol.">
        <title>High frequency of phylogenetically diverse reductive dehalogenase-homologous genes in deep subseafloor sedimentary metagenomes.</title>
        <authorList>
            <person name="Kawai M."/>
            <person name="Futagami T."/>
            <person name="Toyoda A."/>
            <person name="Takaki Y."/>
            <person name="Nishi S."/>
            <person name="Hori S."/>
            <person name="Arai W."/>
            <person name="Tsubouchi T."/>
            <person name="Morono Y."/>
            <person name="Uchiyama I."/>
            <person name="Ito T."/>
            <person name="Fujiyama A."/>
            <person name="Inagaki F."/>
            <person name="Takami H."/>
        </authorList>
    </citation>
    <scope>NUCLEOTIDE SEQUENCE</scope>
    <source>
        <strain evidence="1">Expedition CK06-06</strain>
    </source>
</reference>